<dbReference type="AlphaFoldDB" id="A0A9N9FUC9"/>
<keyword evidence="2" id="KW-1185">Reference proteome</keyword>
<sequence>MFKSCREKDFDLIILALAYFYDSVEIPEDPGALLQGEFQSVCDISDSLIELDILLKM</sequence>
<protein>
    <submittedName>
        <fullName evidence="1">3592_t:CDS:1</fullName>
    </submittedName>
</protein>
<gene>
    <name evidence="1" type="ORF">ALEPTO_LOCUS6156</name>
</gene>
<organism evidence="1 2">
    <name type="scientific">Ambispora leptoticha</name>
    <dbReference type="NCBI Taxonomy" id="144679"/>
    <lineage>
        <taxon>Eukaryota</taxon>
        <taxon>Fungi</taxon>
        <taxon>Fungi incertae sedis</taxon>
        <taxon>Mucoromycota</taxon>
        <taxon>Glomeromycotina</taxon>
        <taxon>Glomeromycetes</taxon>
        <taxon>Archaeosporales</taxon>
        <taxon>Ambisporaceae</taxon>
        <taxon>Ambispora</taxon>
    </lineage>
</organism>
<proteinExistence type="predicted"/>
<dbReference type="Proteomes" id="UP000789508">
    <property type="component" value="Unassembled WGS sequence"/>
</dbReference>
<comment type="caution">
    <text evidence="1">The sequence shown here is derived from an EMBL/GenBank/DDBJ whole genome shotgun (WGS) entry which is preliminary data.</text>
</comment>
<dbReference type="EMBL" id="CAJVPS010001995">
    <property type="protein sequence ID" value="CAG8556936.1"/>
    <property type="molecule type" value="Genomic_DNA"/>
</dbReference>
<name>A0A9N9FUC9_9GLOM</name>
<evidence type="ECO:0000313" key="1">
    <source>
        <dbReference type="EMBL" id="CAG8556936.1"/>
    </source>
</evidence>
<reference evidence="1" key="1">
    <citation type="submission" date="2021-06" db="EMBL/GenBank/DDBJ databases">
        <authorList>
            <person name="Kallberg Y."/>
            <person name="Tangrot J."/>
            <person name="Rosling A."/>
        </authorList>
    </citation>
    <scope>NUCLEOTIDE SEQUENCE</scope>
    <source>
        <strain evidence="1">FL130A</strain>
    </source>
</reference>
<evidence type="ECO:0000313" key="2">
    <source>
        <dbReference type="Proteomes" id="UP000789508"/>
    </source>
</evidence>
<accession>A0A9N9FUC9</accession>